<keyword evidence="1" id="KW-0106">Calcium</keyword>
<evidence type="ECO:0000259" key="3">
    <source>
        <dbReference type="PROSITE" id="PS50222"/>
    </source>
</evidence>
<organism evidence="4 5">
    <name type="scientific">Phytophthora fragariaefolia</name>
    <dbReference type="NCBI Taxonomy" id="1490495"/>
    <lineage>
        <taxon>Eukaryota</taxon>
        <taxon>Sar</taxon>
        <taxon>Stramenopiles</taxon>
        <taxon>Oomycota</taxon>
        <taxon>Peronosporomycetes</taxon>
        <taxon>Peronosporales</taxon>
        <taxon>Peronosporaceae</taxon>
        <taxon>Phytophthora</taxon>
    </lineage>
</organism>
<dbReference type="InterPro" id="IPR002048">
    <property type="entry name" value="EF_hand_dom"/>
</dbReference>
<feature type="compositionally biased region" description="Basic and acidic residues" evidence="2">
    <location>
        <begin position="214"/>
        <end position="227"/>
    </location>
</feature>
<name>A0A9W6XYI1_9STRA</name>
<feature type="domain" description="EF-hand" evidence="3">
    <location>
        <begin position="25"/>
        <end position="60"/>
    </location>
</feature>
<evidence type="ECO:0000313" key="5">
    <source>
        <dbReference type="Proteomes" id="UP001165121"/>
    </source>
</evidence>
<dbReference type="Proteomes" id="UP001165121">
    <property type="component" value="Unassembled WGS sequence"/>
</dbReference>
<dbReference type="EMBL" id="BSXT01002262">
    <property type="protein sequence ID" value="GMF47995.1"/>
    <property type="molecule type" value="Genomic_DNA"/>
</dbReference>
<dbReference type="AlphaFoldDB" id="A0A9W6XYI1"/>
<feature type="compositionally biased region" description="Basic and acidic residues" evidence="2">
    <location>
        <begin position="197"/>
        <end position="206"/>
    </location>
</feature>
<dbReference type="Gene3D" id="1.10.238.10">
    <property type="entry name" value="EF-hand"/>
    <property type="match status" value="1"/>
</dbReference>
<dbReference type="InterPro" id="IPR018247">
    <property type="entry name" value="EF_Hand_1_Ca_BS"/>
</dbReference>
<keyword evidence="5" id="KW-1185">Reference proteome</keyword>
<proteinExistence type="predicted"/>
<protein>
    <submittedName>
        <fullName evidence="4">Unnamed protein product</fullName>
    </submittedName>
</protein>
<accession>A0A9W6XYI1</accession>
<feature type="region of interest" description="Disordered" evidence="2">
    <location>
        <begin position="191"/>
        <end position="296"/>
    </location>
</feature>
<dbReference type="OrthoDB" id="191686at2759"/>
<sequence length="296" mass="33428">MDRNGSGEVDFIEFVLAVWNYCSFNHASLVRFAYDLYDVDGSGEIEHDEVVRCVREVWGSAWETSSSAQKIVEKLDSIMANTPNNRLSAALFQVFAIRHPMLLFPAFELQMEIQRKVLGKRFWSRAAEKRHSLNVNVLNWSHVKEVTMLSRQTSSNLLTSIEEDIGRQIQPKVFDTASGWYGRGTGFRPFSHRSRRTFADSSKDDNTNISASKTPRDGTKTSPELRRTMTPARTGKRRQSESAVPRSAAATKQTSKPMDAKLIKVASPSRSSQNTPAHIKEESETPGLAERSQEHY</sequence>
<dbReference type="GO" id="GO:0005509">
    <property type="term" value="F:calcium ion binding"/>
    <property type="evidence" value="ECO:0007669"/>
    <property type="project" value="InterPro"/>
</dbReference>
<evidence type="ECO:0000256" key="2">
    <source>
        <dbReference type="SAM" id="MobiDB-lite"/>
    </source>
</evidence>
<dbReference type="PROSITE" id="PS50222">
    <property type="entry name" value="EF_HAND_2"/>
    <property type="match status" value="1"/>
</dbReference>
<comment type="caution">
    <text evidence="4">The sequence shown here is derived from an EMBL/GenBank/DDBJ whole genome shotgun (WGS) entry which is preliminary data.</text>
</comment>
<dbReference type="PROSITE" id="PS00018">
    <property type="entry name" value="EF_HAND_1"/>
    <property type="match status" value="2"/>
</dbReference>
<evidence type="ECO:0000256" key="1">
    <source>
        <dbReference type="ARBA" id="ARBA00022837"/>
    </source>
</evidence>
<dbReference type="SUPFAM" id="SSF47473">
    <property type="entry name" value="EF-hand"/>
    <property type="match status" value="1"/>
</dbReference>
<gene>
    <name evidence="4" type="ORF">Pfra01_001834300</name>
</gene>
<evidence type="ECO:0000313" key="4">
    <source>
        <dbReference type="EMBL" id="GMF47995.1"/>
    </source>
</evidence>
<dbReference type="InterPro" id="IPR011992">
    <property type="entry name" value="EF-hand-dom_pair"/>
</dbReference>
<reference evidence="4" key="1">
    <citation type="submission" date="2023-04" db="EMBL/GenBank/DDBJ databases">
        <title>Phytophthora fragariaefolia NBRC 109709.</title>
        <authorList>
            <person name="Ichikawa N."/>
            <person name="Sato H."/>
            <person name="Tonouchi N."/>
        </authorList>
    </citation>
    <scope>NUCLEOTIDE SEQUENCE</scope>
    <source>
        <strain evidence="4">NBRC 109709</strain>
    </source>
</reference>